<dbReference type="AlphaFoldDB" id="A0AAD8NPQ5"/>
<evidence type="ECO:0000256" key="1">
    <source>
        <dbReference type="SAM" id="Phobius"/>
    </source>
</evidence>
<reference evidence="2" key="1">
    <citation type="journal article" date="2023" name="bioRxiv">
        <title>Improved chromosome-level genome assembly for marigold (Tagetes erecta).</title>
        <authorList>
            <person name="Jiang F."/>
            <person name="Yuan L."/>
            <person name="Wang S."/>
            <person name="Wang H."/>
            <person name="Xu D."/>
            <person name="Wang A."/>
            <person name="Fan W."/>
        </authorList>
    </citation>
    <scope>NUCLEOTIDE SEQUENCE</scope>
    <source>
        <strain evidence="2">WSJ</strain>
        <tissue evidence="2">Leaf</tissue>
    </source>
</reference>
<dbReference type="EMBL" id="JAUHHV010000005">
    <property type="protein sequence ID" value="KAK1423855.1"/>
    <property type="molecule type" value="Genomic_DNA"/>
</dbReference>
<organism evidence="2 3">
    <name type="scientific">Tagetes erecta</name>
    <name type="common">African marigold</name>
    <dbReference type="NCBI Taxonomy" id="13708"/>
    <lineage>
        <taxon>Eukaryota</taxon>
        <taxon>Viridiplantae</taxon>
        <taxon>Streptophyta</taxon>
        <taxon>Embryophyta</taxon>
        <taxon>Tracheophyta</taxon>
        <taxon>Spermatophyta</taxon>
        <taxon>Magnoliopsida</taxon>
        <taxon>eudicotyledons</taxon>
        <taxon>Gunneridae</taxon>
        <taxon>Pentapetalae</taxon>
        <taxon>asterids</taxon>
        <taxon>campanulids</taxon>
        <taxon>Asterales</taxon>
        <taxon>Asteraceae</taxon>
        <taxon>Asteroideae</taxon>
        <taxon>Heliantheae alliance</taxon>
        <taxon>Tageteae</taxon>
        <taxon>Tagetes</taxon>
    </lineage>
</organism>
<dbReference type="Proteomes" id="UP001229421">
    <property type="component" value="Unassembled WGS sequence"/>
</dbReference>
<feature type="transmembrane region" description="Helical" evidence="1">
    <location>
        <begin position="31"/>
        <end position="56"/>
    </location>
</feature>
<evidence type="ECO:0000313" key="3">
    <source>
        <dbReference type="Proteomes" id="UP001229421"/>
    </source>
</evidence>
<keyword evidence="1" id="KW-0472">Membrane</keyword>
<comment type="caution">
    <text evidence="2">The sequence shown here is derived from an EMBL/GenBank/DDBJ whole genome shotgun (WGS) entry which is preliminary data.</text>
</comment>
<accession>A0AAD8NPQ5</accession>
<gene>
    <name evidence="2" type="ORF">QVD17_19164</name>
</gene>
<sequence length="99" mass="10838">MNAFIQRRFCEGFLHPGLSCNLKVIRVCDTVILCCMLLPIVGYAVAVVVTMVTIGLNPLFSPIVFAVSGVSDVGRALDMCGIHLLPFFAEWFSGYILLL</sequence>
<proteinExistence type="predicted"/>
<protein>
    <submittedName>
        <fullName evidence="2">Uncharacterized protein</fullName>
    </submittedName>
</protein>
<evidence type="ECO:0000313" key="2">
    <source>
        <dbReference type="EMBL" id="KAK1423855.1"/>
    </source>
</evidence>
<name>A0AAD8NPQ5_TARER</name>
<keyword evidence="1" id="KW-0812">Transmembrane</keyword>
<keyword evidence="1" id="KW-1133">Transmembrane helix</keyword>
<keyword evidence="3" id="KW-1185">Reference proteome</keyword>